<comment type="cofactor">
    <cofactor evidence="1">
        <name>pyridoxal 5'-phosphate</name>
        <dbReference type="ChEBI" id="CHEBI:597326"/>
    </cofactor>
</comment>
<name>A0ABV0S8F0_9TELE</name>
<dbReference type="Gene3D" id="3.40.640.10">
    <property type="entry name" value="Type I PLP-dependent aspartate aminotransferase-like (Major domain)"/>
    <property type="match status" value="1"/>
</dbReference>
<dbReference type="PANTHER" id="PTHR21152">
    <property type="entry name" value="AMINOTRANSFERASE CLASS V"/>
    <property type="match status" value="1"/>
</dbReference>
<proteinExistence type="predicted"/>
<dbReference type="InterPro" id="IPR015421">
    <property type="entry name" value="PyrdxlP-dep_Trfase_major"/>
</dbReference>
<gene>
    <name evidence="3" type="ORF">XENOCAPTIV_018436</name>
</gene>
<keyword evidence="4" id="KW-1185">Reference proteome</keyword>
<comment type="caution">
    <text evidence="3">The sequence shown here is derived from an EMBL/GenBank/DDBJ whole genome shotgun (WGS) entry which is preliminary data.</text>
</comment>
<dbReference type="Proteomes" id="UP001434883">
    <property type="component" value="Unassembled WGS sequence"/>
</dbReference>
<dbReference type="InterPro" id="IPR015422">
    <property type="entry name" value="PyrdxlP-dep_Trfase_small"/>
</dbReference>
<dbReference type="InterPro" id="IPR015424">
    <property type="entry name" value="PyrdxlP-dep_Trfase"/>
</dbReference>
<dbReference type="Gene3D" id="3.90.1150.10">
    <property type="entry name" value="Aspartate Aminotransferase, domain 1"/>
    <property type="match status" value="2"/>
</dbReference>
<evidence type="ECO:0000313" key="3">
    <source>
        <dbReference type="EMBL" id="MEQ2216569.1"/>
    </source>
</evidence>
<sequence>MQRALFGRSASLAQQAAAALDGPLASRSAPALQRLERSMSSVNIPPPECMLRPLEVPLRYLFGPGPSNVPPRVLAAASRPIIGHLHPEMYETDNNMTIAMSASGHAAMECAVFNVVEPGESVLITVNGIWGERVAEIAERIGANVHRLVKAPGGYYTNKEIEQGLEESWRKHKEVSAYFYKGIEDLGLKLFIPDKDLRLPSVTTISIPEGYEWREMLTYIMKNHQMEMTGGLGPSIGMVSFISLVSPKESLTTPLVSVQ</sequence>
<dbReference type="EMBL" id="JAHRIN010071093">
    <property type="protein sequence ID" value="MEQ2216569.1"/>
    <property type="molecule type" value="Genomic_DNA"/>
</dbReference>
<dbReference type="SUPFAM" id="SSF53383">
    <property type="entry name" value="PLP-dependent transferases"/>
    <property type="match status" value="2"/>
</dbReference>
<dbReference type="PANTHER" id="PTHR21152:SF16">
    <property type="entry name" value="ALANINE--GLYOXYLATE AMINOTRANSFERASE"/>
    <property type="match status" value="1"/>
</dbReference>
<protein>
    <recommendedName>
        <fullName evidence="5">Aminotransferase class V domain-containing protein</fullName>
    </recommendedName>
</protein>
<keyword evidence="2" id="KW-0663">Pyridoxal phosphate</keyword>
<evidence type="ECO:0000256" key="1">
    <source>
        <dbReference type="ARBA" id="ARBA00001933"/>
    </source>
</evidence>
<reference evidence="3 4" key="1">
    <citation type="submission" date="2021-06" db="EMBL/GenBank/DDBJ databases">
        <authorList>
            <person name="Palmer J.M."/>
        </authorList>
    </citation>
    <scope>NUCLEOTIDE SEQUENCE [LARGE SCALE GENOMIC DNA]</scope>
    <source>
        <strain evidence="3 4">XC_2019</strain>
        <tissue evidence="3">Muscle</tissue>
    </source>
</reference>
<organism evidence="3 4">
    <name type="scientific">Xenoophorus captivus</name>
    <dbReference type="NCBI Taxonomy" id="1517983"/>
    <lineage>
        <taxon>Eukaryota</taxon>
        <taxon>Metazoa</taxon>
        <taxon>Chordata</taxon>
        <taxon>Craniata</taxon>
        <taxon>Vertebrata</taxon>
        <taxon>Euteleostomi</taxon>
        <taxon>Actinopterygii</taxon>
        <taxon>Neopterygii</taxon>
        <taxon>Teleostei</taxon>
        <taxon>Neoteleostei</taxon>
        <taxon>Acanthomorphata</taxon>
        <taxon>Ovalentaria</taxon>
        <taxon>Atherinomorphae</taxon>
        <taxon>Cyprinodontiformes</taxon>
        <taxon>Goodeidae</taxon>
        <taxon>Xenoophorus</taxon>
    </lineage>
</organism>
<evidence type="ECO:0000256" key="2">
    <source>
        <dbReference type="ARBA" id="ARBA00022898"/>
    </source>
</evidence>
<evidence type="ECO:0000313" key="4">
    <source>
        <dbReference type="Proteomes" id="UP001434883"/>
    </source>
</evidence>
<evidence type="ECO:0008006" key="5">
    <source>
        <dbReference type="Google" id="ProtNLM"/>
    </source>
</evidence>
<accession>A0ABV0S8F0</accession>